<gene>
    <name evidence="2" type="ordered locus">AXY_16120</name>
</gene>
<dbReference type="HOGENOM" id="CLU_2581963_0_0_9"/>
<sequence length="80" mass="9209">MKRNAILIAMISAICSVLLIIGMRRDVLGRLNNLKRSMQLRNNTYFPIQEAGHPYSDNLENSKMVSEGSQYGIDYYNRLQ</sequence>
<feature type="transmembrane region" description="Helical" evidence="1">
    <location>
        <begin position="6"/>
        <end position="23"/>
    </location>
</feature>
<dbReference type="AlphaFoldDB" id="K0IZ46"/>
<dbReference type="EMBL" id="AP012050">
    <property type="protein sequence ID" value="BAM47744.1"/>
    <property type="molecule type" value="Genomic_DNA"/>
</dbReference>
<dbReference type="STRING" id="698758.AXY_16120"/>
<evidence type="ECO:0000313" key="3">
    <source>
        <dbReference type="Proteomes" id="UP000006294"/>
    </source>
</evidence>
<reference evidence="2 3" key="1">
    <citation type="submission" date="2011-01" db="EMBL/GenBank/DDBJ databases">
        <title>Whole genome sequence of Amphibacillus xylinus NBRC 15112.</title>
        <authorList>
            <person name="Nakazawa H."/>
            <person name="Katano Y."/>
            <person name="Nakamura S."/>
            <person name="Sasagawa M."/>
            <person name="Fukada J."/>
            <person name="Arai T."/>
            <person name="Sasakura N."/>
            <person name="Mochizuki D."/>
            <person name="Hosoyama A."/>
            <person name="Harada K."/>
            <person name="Horikawa H."/>
            <person name="Kato Y."/>
            <person name="Harada T."/>
            <person name="Sasaki K."/>
            <person name="Sekiguchi M."/>
            <person name="Hodoyama M."/>
            <person name="Nishiko R."/>
            <person name="Narita H."/>
            <person name="Hanamaki A."/>
            <person name="Hata C."/>
            <person name="Konno Y."/>
            <person name="Niimura Y."/>
            <person name="Yamazaki S."/>
            <person name="Fujita N."/>
        </authorList>
    </citation>
    <scope>NUCLEOTIDE SEQUENCE [LARGE SCALE GENOMIC DNA]</scope>
    <source>
        <strain evidence="3">ATCC 51415 / DSM 6626 / JCM 7361 / LMG 17667 / NBRC 15112 / Ep01</strain>
    </source>
</reference>
<evidence type="ECO:0000256" key="1">
    <source>
        <dbReference type="SAM" id="Phobius"/>
    </source>
</evidence>
<protein>
    <submittedName>
        <fullName evidence="2">Uncharacterized protein</fullName>
    </submittedName>
</protein>
<keyword evidence="1" id="KW-1133">Transmembrane helix</keyword>
<dbReference type="OrthoDB" id="2390014at2"/>
<keyword evidence="3" id="KW-1185">Reference proteome</keyword>
<name>K0IZ46_AMPXN</name>
<dbReference type="RefSeq" id="WP_015010341.1">
    <property type="nucleotide sequence ID" value="NC_018704.1"/>
</dbReference>
<keyword evidence="1" id="KW-0812">Transmembrane</keyword>
<dbReference type="KEGG" id="axl:AXY_16120"/>
<dbReference type="Proteomes" id="UP000006294">
    <property type="component" value="Chromosome"/>
</dbReference>
<keyword evidence="1" id="KW-0472">Membrane</keyword>
<proteinExistence type="predicted"/>
<organism evidence="2 3">
    <name type="scientific">Amphibacillus xylanus (strain ATCC 51415 / DSM 6626 / JCM 7361 / LMG 17667 / NBRC 15112 / Ep01)</name>
    <dbReference type="NCBI Taxonomy" id="698758"/>
    <lineage>
        <taxon>Bacteria</taxon>
        <taxon>Bacillati</taxon>
        <taxon>Bacillota</taxon>
        <taxon>Bacilli</taxon>
        <taxon>Bacillales</taxon>
        <taxon>Bacillaceae</taxon>
        <taxon>Amphibacillus</taxon>
    </lineage>
</organism>
<accession>K0IZ46</accession>
<dbReference type="PATRIC" id="fig|698758.3.peg.1609"/>
<evidence type="ECO:0000313" key="2">
    <source>
        <dbReference type="EMBL" id="BAM47744.1"/>
    </source>
</evidence>